<protein>
    <submittedName>
        <fullName evidence="2">Uncharacterized protein</fullName>
    </submittedName>
</protein>
<feature type="region of interest" description="Disordered" evidence="1">
    <location>
        <begin position="917"/>
        <end position="950"/>
    </location>
</feature>
<organism evidence="2 3">
    <name type="scientific">Chlamydomonas reinhardtii</name>
    <name type="common">Chlamydomonas smithii</name>
    <dbReference type="NCBI Taxonomy" id="3055"/>
    <lineage>
        <taxon>Eukaryota</taxon>
        <taxon>Viridiplantae</taxon>
        <taxon>Chlorophyta</taxon>
        <taxon>core chlorophytes</taxon>
        <taxon>Chlorophyceae</taxon>
        <taxon>CS clade</taxon>
        <taxon>Chlamydomonadales</taxon>
        <taxon>Chlamydomonadaceae</taxon>
        <taxon>Chlamydomonas</taxon>
    </lineage>
</organism>
<feature type="region of interest" description="Disordered" evidence="1">
    <location>
        <begin position="1094"/>
        <end position="1113"/>
    </location>
</feature>
<dbReference type="KEGG" id="cre:CHLRE_03g203250v5"/>
<dbReference type="GeneID" id="66053016"/>
<sequence>MGVSTSGRGADGDQTDAETRRGKQQQSAAQDWSWLASPPWGVVPLPPELACRVGPHGRLRPGACGAAEAIATHAESVASACPPHAHLDPRCAQLHTQLHRMAAAVQQVLAVAALATTGGTASAAEGGAAAAPDSVAKLHALTPVWVGNMLVFGGQAAAISELAARISTLATTAAEALSDGPGCQRPTRDPAVLLGATSAQQTALQLVDVAFGRSVIDHRERWEACNRLQPVLECGLLEPHLLSSSGPTSGREQQQQQSRGQHVVMAAWRGERQQVQELLVFLTKGQPQRELGAGGQSPWRGLWKRMEGWAADRRSQQWAWLLQMAAAGEEAEAAVGVGAAGAAGQEDAQVVRAWGEAASEVLRGATCWLGLYAVLRAGLHAEASAAGHYKALNFDAKRFQALACELDPFVMAPAFPMFLLARALEPNEPASPTDFYNALLLGQLPDLPDLHWPTAGPAANRSPAARRRRDGGPPPPPPLSYAHCLEVMDGYLREPHATIAMFRALWHRDNQHVSTAVGELIRSWQDAWAAADTAAQEEELKLQRGRALAHEVWRRGGSGGGVLSDQSVRHVLTKLEAIHEAAADAAAVGDGGDGLDAVLAGLAGGWGEFYISDEEVAAAHDDLALYARSAGVVEALAAVHECRPAAAALAAALRALKLLRIVPGAVPPASYLTPEAARLANAGVAAAPLPPPLVAAALMAAAGGGCDLVRLRVPPPGDEDVNAAALLLGMSMHTLAYAPATAAAGTHLLFQPAFCECAAQPQAAGAAAGNVRAAPSGVSGGRGGGVRGGGGGSGAREIELNVCRAFKPDWPQSDAEACASKWPYPWLAVRDVAVAQWTDKTTVPEMVLFLRLNLLERHLGICAAGVQGVAALARVLTAVAKLREELCRPSGAKAAAAPPARDFAVQINRVLEYGDETAATGESSGSGQSHCANGRSDGQQSGGGVADGAHSSRVDALPLELLTHNLSDEAAHRAPPLPSGAQRRQVLTVPAPPMRRGRGTGSGTATGNGTGNGVNGSPQHSQPAGAQPQQSQTVTMVELVPEAAGVEYDPSTLQDPAVSRQAAQLLATLANGALADVELAAAAVLCRLRQAEGAEEQQEEQESAGQRRRKAQQRRLPRHCLKLDVWIHEVAPGRPWELVLPPAERVADWNKKMGKLVLAAKR</sequence>
<reference evidence="2 3" key="1">
    <citation type="journal article" date="2007" name="Science">
        <title>The Chlamydomonas genome reveals the evolution of key animal and plant functions.</title>
        <authorList>
            <person name="Merchant S.S."/>
            <person name="Prochnik S.E."/>
            <person name="Vallon O."/>
            <person name="Harris E.H."/>
            <person name="Karpowicz S.J."/>
            <person name="Witman G.B."/>
            <person name="Terry A."/>
            <person name="Salamov A."/>
            <person name="Fritz-Laylin L.K."/>
            <person name="Marechal-Drouard L."/>
            <person name="Marshall W.F."/>
            <person name="Qu L.H."/>
            <person name="Nelson D.R."/>
            <person name="Sanderfoot A.A."/>
            <person name="Spalding M.H."/>
            <person name="Kapitonov V.V."/>
            <person name="Ren Q."/>
            <person name="Ferris P."/>
            <person name="Lindquist E."/>
            <person name="Shapiro H."/>
            <person name="Lucas S.M."/>
            <person name="Grimwood J."/>
            <person name="Schmutz J."/>
            <person name="Cardol P."/>
            <person name="Cerutti H."/>
            <person name="Chanfreau G."/>
            <person name="Chen C.L."/>
            <person name="Cognat V."/>
            <person name="Croft M.T."/>
            <person name="Dent R."/>
            <person name="Dutcher S."/>
            <person name="Fernandez E."/>
            <person name="Fukuzawa H."/>
            <person name="Gonzalez-Ballester D."/>
            <person name="Gonzalez-Halphen D."/>
            <person name="Hallmann A."/>
            <person name="Hanikenne M."/>
            <person name="Hippler M."/>
            <person name="Inwood W."/>
            <person name="Jabbari K."/>
            <person name="Kalanon M."/>
            <person name="Kuras R."/>
            <person name="Lefebvre P.A."/>
            <person name="Lemaire S.D."/>
            <person name="Lobanov A.V."/>
            <person name="Lohr M."/>
            <person name="Manuell A."/>
            <person name="Meier I."/>
            <person name="Mets L."/>
            <person name="Mittag M."/>
            <person name="Mittelmeier T."/>
            <person name="Moroney J.V."/>
            <person name="Moseley J."/>
            <person name="Napoli C."/>
            <person name="Nedelcu A.M."/>
            <person name="Niyogi K."/>
            <person name="Novoselov S.V."/>
            <person name="Paulsen I.T."/>
            <person name="Pazour G."/>
            <person name="Purton S."/>
            <person name="Ral J.P."/>
            <person name="Riano-Pachon D.M."/>
            <person name="Riekhof W."/>
            <person name="Rymarquis L."/>
            <person name="Schroda M."/>
            <person name="Stern D."/>
            <person name="Umen J."/>
            <person name="Willows R."/>
            <person name="Wilson N."/>
            <person name="Zimmer S.L."/>
            <person name="Allmer J."/>
            <person name="Balk J."/>
            <person name="Bisova K."/>
            <person name="Chen C.J."/>
            <person name="Elias M."/>
            <person name="Gendler K."/>
            <person name="Hauser C."/>
            <person name="Lamb M.R."/>
            <person name="Ledford H."/>
            <person name="Long J.C."/>
            <person name="Minagawa J."/>
            <person name="Page M.D."/>
            <person name="Pan J."/>
            <person name="Pootakham W."/>
            <person name="Roje S."/>
            <person name="Rose A."/>
            <person name="Stahlberg E."/>
            <person name="Terauchi A.M."/>
            <person name="Yang P."/>
            <person name="Ball S."/>
            <person name="Bowler C."/>
            <person name="Dieckmann C.L."/>
            <person name="Gladyshev V.N."/>
            <person name="Green P."/>
            <person name="Jorgensen R."/>
            <person name="Mayfield S."/>
            <person name="Mueller-Roeber B."/>
            <person name="Rajamani S."/>
            <person name="Sayre R.T."/>
            <person name="Brokstein P."/>
            <person name="Dubchak I."/>
            <person name="Goodstein D."/>
            <person name="Hornick L."/>
            <person name="Huang Y.W."/>
            <person name="Jhaveri J."/>
            <person name="Luo Y."/>
            <person name="Martinez D."/>
            <person name="Ngau W.C."/>
            <person name="Otillar B."/>
            <person name="Poliakov A."/>
            <person name="Porter A."/>
            <person name="Szajkowski L."/>
            <person name="Werner G."/>
            <person name="Zhou K."/>
            <person name="Grigoriev I.V."/>
            <person name="Rokhsar D.S."/>
            <person name="Grossman A.R."/>
        </authorList>
    </citation>
    <scope>NUCLEOTIDE SEQUENCE [LARGE SCALE GENOMIC DNA]</scope>
    <source>
        <strain evidence="3">CC-503</strain>
    </source>
</reference>
<evidence type="ECO:0000313" key="2">
    <source>
        <dbReference type="EMBL" id="PNW85841.1"/>
    </source>
</evidence>
<feature type="compositionally biased region" description="Gly residues" evidence="1">
    <location>
        <begin position="999"/>
        <end position="1014"/>
    </location>
</feature>
<feature type="compositionally biased region" description="Low complexity" evidence="1">
    <location>
        <begin position="1015"/>
        <end position="1032"/>
    </location>
</feature>
<dbReference type="OrthoDB" id="559559at2759"/>
<gene>
    <name evidence="2" type="ORF">CHLRE_03g203250v5</name>
</gene>
<dbReference type="InParanoid" id="A0A2K3DZ86"/>
<name>A0A2K3DZ86_CHLRE</name>
<feature type="region of interest" description="Disordered" evidence="1">
    <location>
        <begin position="452"/>
        <end position="479"/>
    </location>
</feature>
<dbReference type="ExpressionAtlas" id="A0A2K3DZ86">
    <property type="expression patterns" value="baseline"/>
</dbReference>
<evidence type="ECO:0000313" key="3">
    <source>
        <dbReference type="Proteomes" id="UP000006906"/>
    </source>
</evidence>
<feature type="region of interest" description="Disordered" evidence="1">
    <location>
        <begin position="1"/>
        <end position="37"/>
    </location>
</feature>
<dbReference type="AlphaFoldDB" id="A0A2K3DZ86"/>
<evidence type="ECO:0000256" key="1">
    <source>
        <dbReference type="SAM" id="MobiDB-lite"/>
    </source>
</evidence>
<dbReference type="Proteomes" id="UP000006906">
    <property type="component" value="Chromosome 3"/>
</dbReference>
<dbReference type="EMBL" id="CM008964">
    <property type="protein sequence ID" value="PNW85841.1"/>
    <property type="molecule type" value="Genomic_DNA"/>
</dbReference>
<dbReference type="RefSeq" id="XP_042926526.1">
    <property type="nucleotide sequence ID" value="XM_043061418.1"/>
</dbReference>
<dbReference type="Gramene" id="PNW85841">
    <property type="protein sequence ID" value="PNW85841"/>
    <property type="gene ID" value="CHLRE_03g203250v5"/>
</dbReference>
<proteinExistence type="predicted"/>
<feature type="compositionally biased region" description="Polar residues" evidence="1">
    <location>
        <begin position="920"/>
        <end position="939"/>
    </location>
</feature>
<keyword evidence="3" id="KW-1185">Reference proteome</keyword>
<feature type="region of interest" description="Disordered" evidence="1">
    <location>
        <begin position="971"/>
        <end position="1033"/>
    </location>
</feature>
<accession>A0A2K3DZ86</accession>